<name>A0A382K891_9ZZZZ</name>
<dbReference type="Gene3D" id="3.40.1410.10">
    <property type="entry name" value="Chorismate lyase-like"/>
    <property type="match status" value="1"/>
</dbReference>
<dbReference type="EMBL" id="UINC01079045">
    <property type="protein sequence ID" value="SVC20680.1"/>
    <property type="molecule type" value="Genomic_DNA"/>
</dbReference>
<sequence length="188" mass="20873">MSHSETSVAEDGTVLTHPLDEFYRLAKRALPRIAPVDGDALPEPYRSLLVHERDMTSTLGQFHGDDIILKVLHRHNDGDAYYREVLLLAKRSQCPVEYGVIKIHLGQFPGPARDAITGAGAPLGQLLHDYGIGHLSRPSGFLRVECDDYIGGLFILDERPVLFGRRNTLYDATGEHRLAEIVEILPPA</sequence>
<gene>
    <name evidence="1" type="ORF">METZ01_LOCUS273534</name>
</gene>
<protein>
    <submittedName>
        <fullName evidence="1">Uncharacterized protein</fullName>
    </submittedName>
</protein>
<accession>A0A382K891</accession>
<dbReference type="AlphaFoldDB" id="A0A382K891"/>
<evidence type="ECO:0000313" key="1">
    <source>
        <dbReference type="EMBL" id="SVC20680.1"/>
    </source>
</evidence>
<organism evidence="1">
    <name type="scientific">marine metagenome</name>
    <dbReference type="NCBI Taxonomy" id="408172"/>
    <lineage>
        <taxon>unclassified sequences</taxon>
        <taxon>metagenomes</taxon>
        <taxon>ecological metagenomes</taxon>
    </lineage>
</organism>
<dbReference type="InterPro" id="IPR028978">
    <property type="entry name" value="Chorismate_lyase_/UTRA_dom_sf"/>
</dbReference>
<reference evidence="1" key="1">
    <citation type="submission" date="2018-05" db="EMBL/GenBank/DDBJ databases">
        <authorList>
            <person name="Lanie J.A."/>
            <person name="Ng W.-L."/>
            <person name="Kazmierczak K.M."/>
            <person name="Andrzejewski T.M."/>
            <person name="Davidsen T.M."/>
            <person name="Wayne K.J."/>
            <person name="Tettelin H."/>
            <person name="Glass J.I."/>
            <person name="Rusch D."/>
            <person name="Podicherti R."/>
            <person name="Tsui H.-C.T."/>
            <person name="Winkler M.E."/>
        </authorList>
    </citation>
    <scope>NUCLEOTIDE SEQUENCE</scope>
</reference>
<proteinExistence type="predicted"/>
<dbReference type="SUPFAM" id="SSF64288">
    <property type="entry name" value="Chorismate lyase-like"/>
    <property type="match status" value="1"/>
</dbReference>